<dbReference type="FunFam" id="3.40.50.300:FF:000309">
    <property type="entry name" value="ABC transporter ATP-binding protein"/>
    <property type="match status" value="1"/>
</dbReference>
<reference evidence="6 7" key="1">
    <citation type="submission" date="2018-05" db="EMBL/GenBank/DDBJ databases">
        <title>Genome comparison of Eubacterium sp.</title>
        <authorList>
            <person name="Feng Y."/>
            <person name="Sanchez-Andrea I."/>
            <person name="Stams A.J.M."/>
            <person name="De Vos W.M."/>
        </authorList>
    </citation>
    <scope>NUCLEOTIDE SEQUENCE [LARGE SCALE GENOMIC DNA]</scope>
    <source>
        <strain evidence="6 7">YI</strain>
    </source>
</reference>
<feature type="coiled-coil region" evidence="4">
    <location>
        <begin position="571"/>
        <end position="598"/>
    </location>
</feature>
<dbReference type="GO" id="GO:0016887">
    <property type="term" value="F:ATP hydrolysis activity"/>
    <property type="evidence" value="ECO:0007669"/>
    <property type="project" value="InterPro"/>
</dbReference>
<feature type="domain" description="ABC transporter" evidence="5">
    <location>
        <begin position="327"/>
        <end position="542"/>
    </location>
</feature>
<dbReference type="SUPFAM" id="SSF52540">
    <property type="entry name" value="P-loop containing nucleoside triphosphate hydrolases"/>
    <property type="match status" value="2"/>
</dbReference>
<dbReference type="InterPro" id="IPR032781">
    <property type="entry name" value="ABC_tran_Xtn"/>
</dbReference>
<dbReference type="PROSITE" id="PS00211">
    <property type="entry name" value="ABC_TRANSPORTER_1"/>
    <property type="match status" value="2"/>
</dbReference>
<evidence type="ECO:0000256" key="4">
    <source>
        <dbReference type="SAM" id="Coils"/>
    </source>
</evidence>
<keyword evidence="3 6" id="KW-0067">ATP-binding</keyword>
<dbReference type="Proteomes" id="UP000218387">
    <property type="component" value="Chromosome"/>
</dbReference>
<dbReference type="GO" id="GO:0005524">
    <property type="term" value="F:ATP binding"/>
    <property type="evidence" value="ECO:0007669"/>
    <property type="project" value="UniProtKB-KW"/>
</dbReference>
<evidence type="ECO:0000259" key="5">
    <source>
        <dbReference type="PROSITE" id="PS50893"/>
    </source>
</evidence>
<dbReference type="PANTHER" id="PTHR42855:SF2">
    <property type="entry name" value="DRUG RESISTANCE ABC TRANSPORTER,ATP-BINDING PROTEIN"/>
    <property type="match status" value="1"/>
</dbReference>
<dbReference type="RefSeq" id="WP_096919018.1">
    <property type="nucleotide sequence ID" value="NZ_CP029487.1"/>
</dbReference>
<gene>
    <name evidence="6" type="ORF">CPZ25_018000</name>
</gene>
<keyword evidence="7" id="KW-1185">Reference proteome</keyword>
<dbReference type="Pfam" id="PF00005">
    <property type="entry name" value="ABC_tran"/>
    <property type="match status" value="2"/>
</dbReference>
<dbReference type="Gene3D" id="3.40.50.300">
    <property type="entry name" value="P-loop containing nucleotide triphosphate hydrolases"/>
    <property type="match status" value="2"/>
</dbReference>
<keyword evidence="1" id="KW-0677">Repeat</keyword>
<dbReference type="PANTHER" id="PTHR42855">
    <property type="entry name" value="ABC TRANSPORTER ATP-BINDING SUBUNIT"/>
    <property type="match status" value="1"/>
</dbReference>
<dbReference type="SMART" id="SM00382">
    <property type="entry name" value="AAA"/>
    <property type="match status" value="2"/>
</dbReference>
<dbReference type="InterPro" id="IPR003439">
    <property type="entry name" value="ABC_transporter-like_ATP-bd"/>
</dbReference>
<dbReference type="InterPro" id="IPR051309">
    <property type="entry name" value="ABCF_ATPase"/>
</dbReference>
<dbReference type="InterPro" id="IPR027417">
    <property type="entry name" value="P-loop_NTPase"/>
</dbReference>
<dbReference type="InterPro" id="IPR017871">
    <property type="entry name" value="ABC_transporter-like_CS"/>
</dbReference>
<dbReference type="FunFam" id="3.40.50.300:FF:000011">
    <property type="entry name" value="Putative ABC transporter ATP-binding component"/>
    <property type="match status" value="1"/>
</dbReference>
<evidence type="ECO:0000313" key="7">
    <source>
        <dbReference type="Proteomes" id="UP000218387"/>
    </source>
</evidence>
<dbReference type="AlphaFoldDB" id="A0A4P9CDU0"/>
<dbReference type="InterPro" id="IPR032524">
    <property type="entry name" value="ABC_tran_C"/>
</dbReference>
<dbReference type="Pfam" id="PF16326">
    <property type="entry name" value="ABC_tran_CTD"/>
    <property type="match status" value="1"/>
</dbReference>
<dbReference type="PROSITE" id="PS50893">
    <property type="entry name" value="ABC_TRANSPORTER_2"/>
    <property type="match status" value="2"/>
</dbReference>
<proteinExistence type="predicted"/>
<dbReference type="InterPro" id="IPR003593">
    <property type="entry name" value="AAA+_ATPase"/>
</dbReference>
<dbReference type="EMBL" id="CP029487">
    <property type="protein sequence ID" value="QCT73125.1"/>
    <property type="molecule type" value="Genomic_DNA"/>
</dbReference>
<dbReference type="Pfam" id="PF12848">
    <property type="entry name" value="ABC_tran_Xtn"/>
    <property type="match status" value="1"/>
</dbReference>
<feature type="coiled-coil region" evidence="4">
    <location>
        <begin position="247"/>
        <end position="274"/>
    </location>
</feature>
<sequence length="645" mass="73838">MLINIENLSFSYGINEIFNKLSLSIQEKEMIGLVGRNGSGKSTFLKLLAGRLTPDSGVISKKSNLTIGYLAQEADFKADTTLDTLFLSVFDALIKMEERLRELEHQIGETDGAEQEKLMKTYGELQDLFAEQKGYEYPSRIRGIARGLGFTDEDMAKPFGVLSGGEKTRAALGRNLLQEPELLLLDEPTNYLDIDSLQWLEQFLKAYDGAFVIISHDRYFLDKVCGRILEVSRHSLDSYTGNYTTYVEKKEKLLMDLDHQYAQQMREIKRQQEMIARFRRYNSVHSSKRAASREKALAKMEVVEKVQTESDAHFNFKPRIQSGKDVLTVRDVSKSFDGQPLFENISFDIHRGDKVGIIGANGIGKTTLFRIIQDKVSRDSGVIEYGHKVHVGYYDQENNDLKQFYDENLLEALWDIDMHFTEGELRSILAAFLFTGDDVFKAVSSLSGGEKARLLLARLMLSQSNFLLMDEPTNHIDMRTKEILENALIAYQGTLLFISHDRYFLNRVATKIYNFTPTGIEVTLGNYDDYLHYKDEAALLEALEAEKNRTVVTKTKQKADRKRQKEQEAAFRGKKKELKTVETDIERLENEIADYEAQMCQNDFYDDLDNVNTVTAAYNTAKEAVASLTNRWEELLLETEEWEAQ</sequence>
<evidence type="ECO:0000256" key="3">
    <source>
        <dbReference type="ARBA" id="ARBA00022840"/>
    </source>
</evidence>
<feature type="domain" description="ABC transporter" evidence="5">
    <location>
        <begin position="3"/>
        <end position="258"/>
    </location>
</feature>
<name>A0A4P9CDU0_EUBML</name>
<dbReference type="CDD" id="cd03221">
    <property type="entry name" value="ABCF_EF-3"/>
    <property type="match status" value="2"/>
</dbReference>
<evidence type="ECO:0000256" key="2">
    <source>
        <dbReference type="ARBA" id="ARBA00022741"/>
    </source>
</evidence>
<accession>A0A4P9CDU0</accession>
<dbReference type="KEGG" id="emt:CPZ25_018000"/>
<evidence type="ECO:0000256" key="1">
    <source>
        <dbReference type="ARBA" id="ARBA00022737"/>
    </source>
</evidence>
<protein>
    <submittedName>
        <fullName evidence="6">ABC transporter ATP-binding protein</fullName>
    </submittedName>
</protein>
<keyword evidence="2" id="KW-0547">Nucleotide-binding</keyword>
<dbReference type="GO" id="GO:0003677">
    <property type="term" value="F:DNA binding"/>
    <property type="evidence" value="ECO:0007669"/>
    <property type="project" value="InterPro"/>
</dbReference>
<evidence type="ECO:0000313" key="6">
    <source>
        <dbReference type="EMBL" id="QCT73125.1"/>
    </source>
</evidence>
<keyword evidence="4" id="KW-0175">Coiled coil</keyword>
<organism evidence="6 7">
    <name type="scientific">Eubacterium maltosivorans</name>
    <dbReference type="NCBI Taxonomy" id="2041044"/>
    <lineage>
        <taxon>Bacteria</taxon>
        <taxon>Bacillati</taxon>
        <taxon>Bacillota</taxon>
        <taxon>Clostridia</taxon>
        <taxon>Eubacteriales</taxon>
        <taxon>Eubacteriaceae</taxon>
        <taxon>Eubacterium</taxon>
    </lineage>
</organism>